<keyword evidence="2" id="KW-1185">Reference proteome</keyword>
<name>A0ACA9NDU0_9GLOM</name>
<gene>
    <name evidence="1" type="ORF">SPELUC_LOCUS8824</name>
</gene>
<accession>A0ACA9NDU0</accession>
<evidence type="ECO:0000313" key="1">
    <source>
        <dbReference type="EMBL" id="CAG8648466.1"/>
    </source>
</evidence>
<evidence type="ECO:0000313" key="2">
    <source>
        <dbReference type="Proteomes" id="UP000789366"/>
    </source>
</evidence>
<protein>
    <submittedName>
        <fullName evidence="1">8028_t:CDS:1</fullName>
    </submittedName>
</protein>
<comment type="caution">
    <text evidence="1">The sequence shown here is derived from an EMBL/GenBank/DDBJ whole genome shotgun (WGS) entry which is preliminary data.</text>
</comment>
<dbReference type="Proteomes" id="UP000789366">
    <property type="component" value="Unassembled WGS sequence"/>
</dbReference>
<reference evidence="1" key="1">
    <citation type="submission" date="2021-06" db="EMBL/GenBank/DDBJ databases">
        <authorList>
            <person name="Kallberg Y."/>
            <person name="Tangrot J."/>
            <person name="Rosling A."/>
        </authorList>
    </citation>
    <scope>NUCLEOTIDE SEQUENCE</scope>
    <source>
        <strain evidence="1">28 12/20/2015</strain>
    </source>
</reference>
<sequence length="50" mass="5127">MADAVQAGNPKGSVRRRTTSPGGNKTVSRSGGSSSTMMKLYTDDAPGLKV</sequence>
<organism evidence="1 2">
    <name type="scientific">Cetraspora pellucida</name>
    <dbReference type="NCBI Taxonomy" id="1433469"/>
    <lineage>
        <taxon>Eukaryota</taxon>
        <taxon>Fungi</taxon>
        <taxon>Fungi incertae sedis</taxon>
        <taxon>Mucoromycota</taxon>
        <taxon>Glomeromycotina</taxon>
        <taxon>Glomeromycetes</taxon>
        <taxon>Diversisporales</taxon>
        <taxon>Gigasporaceae</taxon>
        <taxon>Cetraspora</taxon>
    </lineage>
</organism>
<dbReference type="EMBL" id="CAJVPW010013817">
    <property type="protein sequence ID" value="CAG8648466.1"/>
    <property type="molecule type" value="Genomic_DNA"/>
</dbReference>
<proteinExistence type="predicted"/>
<feature type="non-terminal residue" evidence="1">
    <location>
        <position position="50"/>
    </location>
</feature>